<evidence type="ECO:0000313" key="2">
    <source>
        <dbReference type="EMBL" id="SEI12368.1"/>
    </source>
</evidence>
<feature type="signal peptide" evidence="1">
    <location>
        <begin position="1"/>
        <end position="19"/>
    </location>
</feature>
<dbReference type="RefSeq" id="WP_090849039.1">
    <property type="nucleotide sequence ID" value="NZ_FNXG01000009.1"/>
</dbReference>
<dbReference type="STRING" id="65735.SAMN04488075_3093"/>
<gene>
    <name evidence="2" type="ORF">SAMN04488075_3093</name>
</gene>
<dbReference type="EMBL" id="FNXG01000009">
    <property type="protein sequence ID" value="SEI12368.1"/>
    <property type="molecule type" value="Genomic_DNA"/>
</dbReference>
<evidence type="ECO:0000313" key="3">
    <source>
        <dbReference type="Proteomes" id="UP000199125"/>
    </source>
</evidence>
<dbReference type="AlphaFoldDB" id="A0A1H6NGH0"/>
<sequence length="128" mass="13802">MFRCILAAALVLSASAVQALSIEPLPVSADGEQFWGLGTTGIYCVKAPCPWRGVFRIHPDGTRDRPLSGADMTAPPPLRAGDADRARIEDAFARSGCVVAEGHFEGETLVVLRIAGECRHWFPERPAE</sequence>
<proteinExistence type="predicted"/>
<reference evidence="3" key="1">
    <citation type="submission" date="2016-10" db="EMBL/GenBank/DDBJ databases">
        <authorList>
            <person name="Varghese N."/>
            <person name="Submissions S."/>
        </authorList>
    </citation>
    <scope>NUCLEOTIDE SEQUENCE [LARGE SCALE GENOMIC DNA]</scope>
    <source>
        <strain evidence="3">DSM 11593</strain>
    </source>
</reference>
<protein>
    <submittedName>
        <fullName evidence="2">Uncharacterized protein</fullName>
    </submittedName>
</protein>
<feature type="chain" id="PRO_5011439694" evidence="1">
    <location>
        <begin position="20"/>
        <end position="128"/>
    </location>
</feature>
<name>A0A1H6NGH0_9RHOB</name>
<dbReference type="Proteomes" id="UP000199125">
    <property type="component" value="Unassembled WGS sequence"/>
</dbReference>
<keyword evidence="3" id="KW-1185">Reference proteome</keyword>
<dbReference type="OrthoDB" id="7605450at2"/>
<accession>A0A1H6NGH0</accession>
<organism evidence="2 3">
    <name type="scientific">Paracoccus alkenifer</name>
    <dbReference type="NCBI Taxonomy" id="65735"/>
    <lineage>
        <taxon>Bacteria</taxon>
        <taxon>Pseudomonadati</taxon>
        <taxon>Pseudomonadota</taxon>
        <taxon>Alphaproteobacteria</taxon>
        <taxon>Rhodobacterales</taxon>
        <taxon>Paracoccaceae</taxon>
        <taxon>Paracoccus</taxon>
    </lineage>
</organism>
<keyword evidence="1" id="KW-0732">Signal</keyword>
<evidence type="ECO:0000256" key="1">
    <source>
        <dbReference type="SAM" id="SignalP"/>
    </source>
</evidence>